<accession>A0ABV1FGQ8</accession>
<dbReference type="EMBL" id="JBBMFE010000003">
    <property type="protein sequence ID" value="MEQ2471827.1"/>
    <property type="molecule type" value="Genomic_DNA"/>
</dbReference>
<evidence type="ECO:0000313" key="2">
    <source>
        <dbReference type="Proteomes" id="UP001438008"/>
    </source>
</evidence>
<dbReference type="Gene3D" id="1.10.1070.20">
    <property type="match status" value="1"/>
</dbReference>
<reference evidence="1 2" key="1">
    <citation type="submission" date="2024-03" db="EMBL/GenBank/DDBJ databases">
        <title>Human intestinal bacterial collection.</title>
        <authorList>
            <person name="Pauvert C."/>
            <person name="Hitch T.C.A."/>
            <person name="Clavel T."/>
        </authorList>
    </citation>
    <scope>NUCLEOTIDE SEQUENCE [LARGE SCALE GENOMIC DNA]</scope>
    <source>
        <strain evidence="1 2">CLA-AA-H132</strain>
    </source>
</reference>
<name>A0ABV1FGQ8_9FIRM</name>
<dbReference type="Proteomes" id="UP001438008">
    <property type="component" value="Unassembled WGS sequence"/>
</dbReference>
<evidence type="ECO:0000313" key="1">
    <source>
        <dbReference type="EMBL" id="MEQ2471827.1"/>
    </source>
</evidence>
<dbReference type="RefSeq" id="WP_349164006.1">
    <property type="nucleotide sequence ID" value="NZ_JBBMFE010000003.1"/>
</dbReference>
<keyword evidence="2" id="KW-1185">Reference proteome</keyword>
<gene>
    <name evidence="1" type="ORF">WMO29_04890</name>
</gene>
<organism evidence="1 2">
    <name type="scientific">Laedolimicola intestinihominis</name>
    <dbReference type="NCBI Taxonomy" id="3133166"/>
    <lineage>
        <taxon>Bacteria</taxon>
        <taxon>Bacillati</taxon>
        <taxon>Bacillota</taxon>
        <taxon>Clostridia</taxon>
        <taxon>Lachnospirales</taxon>
        <taxon>Lachnospiraceae</taxon>
        <taxon>Laedolimicola</taxon>
    </lineage>
</organism>
<protein>
    <recommendedName>
        <fullName evidence="3">HipA-like C-terminal domain-containing protein</fullName>
    </recommendedName>
</protein>
<proteinExistence type="predicted"/>
<sequence length="384" mass="44834">MGVEIYEIMHMDRRVARIDTSGRCKIYYRSFLPYNLYLEEETDVDTLVNNVTNFYYWCSTRILTLDRQYAKEILNSIGMQQAVTDRERARIALSYCCVSLTDVFWVRNQKERVTFAQVNLYDNHLSNTFMDIALRGKQYTVNNEQLAQDLATNGCFPKAWQRVEGGFRLLKDGGTEAVERELLASQICRCFDANQVLYEKDYFDGVMVTASDNITSKEYSIVSMEAFEIYSANHGRDTKKYVLGLDRHSYYMMNILDYLTGNTDRHWGNWGVLVKNKTNKPVGLHKLMDFNRAFYAYDTEEGANCQTLFHREHKTQKEAAVEAVRRVGLCQKKEVERACFAALPQYYEMFCHRLELLKKCCIDKSTQTGISQKKETEIAHYRLK</sequence>
<comment type="caution">
    <text evidence="1">The sequence shown here is derived from an EMBL/GenBank/DDBJ whole genome shotgun (WGS) entry which is preliminary data.</text>
</comment>
<evidence type="ECO:0008006" key="3">
    <source>
        <dbReference type="Google" id="ProtNLM"/>
    </source>
</evidence>